<dbReference type="GO" id="GO:0009252">
    <property type="term" value="P:peptidoglycan biosynthetic process"/>
    <property type="evidence" value="ECO:0007669"/>
    <property type="project" value="UniProtKB-UniRule"/>
</dbReference>
<comment type="caution">
    <text evidence="11">The sequence shown here is derived from an EMBL/GenBank/DDBJ whole genome shotgun (WGS) entry which is preliminary data.</text>
</comment>
<dbReference type="Pfam" id="PF21377">
    <property type="entry name" value="MurD_N"/>
    <property type="match status" value="1"/>
</dbReference>
<keyword evidence="5 7" id="KW-0547">Nucleotide-binding</keyword>
<sequence>MKKIVILGAGESGAGAAVLAKKEGFEVFVSDTSIIKDKYKKQLDEHAIEWEEGKHTEDKILDADEVIKSPGIPKEAPIVQKLMAQGTHIISEIEFAGRYTHAKMICITGSNGKTTTTSLIYHIFKTAGYDVGLAGNIGRSLALQVAEEPHEYYIIELSSFQLDNMYKFHANIAILLNITPDHLDRYEYCMQHYVDAKMRIIQNQTKQDSFIYWNDDPIIKHELEKYDIHAVKCPFSELKEKGSIGYIEEGQYKIEKPTPFNMEQEELSLTGKHNIYNSLAAGIASNISGIKKDIIRKSLSDFPGVEHRLEKVCKVGGVQYINDSKATNVDACWYALESMKTPTILILGGKDKGNDYSSIKELVRKKCVGLVYLGADNTKLHQNFDSLGIPVRDTHSMEDCVKACYDMAKPGDTVLLSPCCASFDLFKNMEDRGNQFKNLVRNL</sequence>
<comment type="catalytic activity">
    <reaction evidence="7 8">
        <text>UDP-N-acetyl-alpha-D-muramoyl-L-alanine + D-glutamate + ATP = UDP-N-acetyl-alpha-D-muramoyl-L-alanyl-D-glutamate + ADP + phosphate + H(+)</text>
        <dbReference type="Rhea" id="RHEA:16429"/>
        <dbReference type="ChEBI" id="CHEBI:15378"/>
        <dbReference type="ChEBI" id="CHEBI:29986"/>
        <dbReference type="ChEBI" id="CHEBI:30616"/>
        <dbReference type="ChEBI" id="CHEBI:43474"/>
        <dbReference type="ChEBI" id="CHEBI:83898"/>
        <dbReference type="ChEBI" id="CHEBI:83900"/>
        <dbReference type="ChEBI" id="CHEBI:456216"/>
        <dbReference type="EC" id="6.3.2.9"/>
    </reaction>
</comment>
<evidence type="ECO:0000313" key="11">
    <source>
        <dbReference type="EMBL" id="EFZ38265.1"/>
    </source>
</evidence>
<dbReference type="STRING" id="28134.SAMN05444288_0240"/>
<evidence type="ECO:0000313" key="12">
    <source>
        <dbReference type="Proteomes" id="UP000005580"/>
    </source>
</evidence>
<evidence type="ECO:0000256" key="2">
    <source>
        <dbReference type="ARBA" id="ARBA00004752"/>
    </source>
</evidence>
<keyword evidence="7 8" id="KW-0131">Cell cycle</keyword>
<dbReference type="SUPFAM" id="SSF53623">
    <property type="entry name" value="MurD-like peptide ligases, catalytic domain"/>
    <property type="match status" value="1"/>
</dbReference>
<keyword evidence="6 7" id="KW-0067">ATP-binding</keyword>
<proteinExistence type="inferred from homology"/>
<dbReference type="EC" id="6.3.2.9" evidence="7 8"/>
<dbReference type="NCBIfam" id="TIGR01087">
    <property type="entry name" value="murD"/>
    <property type="match status" value="1"/>
</dbReference>
<dbReference type="RefSeq" id="WP_004369344.1">
    <property type="nucleotide sequence ID" value="NZ_GL833119.1"/>
</dbReference>
<dbReference type="HAMAP" id="MF_00639">
    <property type="entry name" value="MurD"/>
    <property type="match status" value="1"/>
</dbReference>
<dbReference type="GO" id="GO:0008360">
    <property type="term" value="P:regulation of cell shape"/>
    <property type="evidence" value="ECO:0007669"/>
    <property type="project" value="UniProtKB-KW"/>
</dbReference>
<dbReference type="Pfam" id="PF08245">
    <property type="entry name" value="Mur_ligase_M"/>
    <property type="match status" value="1"/>
</dbReference>
<evidence type="ECO:0000256" key="8">
    <source>
        <dbReference type="RuleBase" id="RU003664"/>
    </source>
</evidence>
<dbReference type="SUPFAM" id="SSF53244">
    <property type="entry name" value="MurD-like peptide ligases, peptide-binding domain"/>
    <property type="match status" value="1"/>
</dbReference>
<dbReference type="GO" id="GO:0071555">
    <property type="term" value="P:cell wall organization"/>
    <property type="evidence" value="ECO:0007669"/>
    <property type="project" value="UniProtKB-KW"/>
</dbReference>
<protein>
    <recommendedName>
        <fullName evidence="7 8">UDP-N-acetylmuramoylalanine--D-glutamate ligase</fullName>
        <ecNumber evidence="7 8">6.3.2.9</ecNumber>
    </recommendedName>
    <alternativeName>
        <fullName evidence="7">D-glutamic acid-adding enzyme</fullName>
    </alternativeName>
    <alternativeName>
        <fullName evidence="7">UDP-N-acetylmuramoyl-L-alanyl-D-glutamate synthetase</fullName>
    </alternativeName>
</protein>
<evidence type="ECO:0000256" key="7">
    <source>
        <dbReference type="HAMAP-Rule" id="MF_00639"/>
    </source>
</evidence>
<gene>
    <name evidence="7 11" type="primary">murD</name>
    <name evidence="11" type="ORF">HMPREF0663_10634</name>
</gene>
<dbReference type="Gene3D" id="3.40.50.720">
    <property type="entry name" value="NAD(P)-binding Rossmann-like Domain"/>
    <property type="match status" value="1"/>
</dbReference>
<dbReference type="InterPro" id="IPR013221">
    <property type="entry name" value="Mur_ligase_cen"/>
</dbReference>
<dbReference type="GO" id="GO:0051301">
    <property type="term" value="P:cell division"/>
    <property type="evidence" value="ECO:0007669"/>
    <property type="project" value="UniProtKB-KW"/>
</dbReference>
<dbReference type="GO" id="GO:0008764">
    <property type="term" value="F:UDP-N-acetylmuramoylalanine-D-glutamate ligase activity"/>
    <property type="evidence" value="ECO:0007669"/>
    <property type="project" value="UniProtKB-UniRule"/>
</dbReference>
<dbReference type="Proteomes" id="UP000005580">
    <property type="component" value="Unassembled WGS sequence"/>
</dbReference>
<evidence type="ECO:0000256" key="4">
    <source>
        <dbReference type="ARBA" id="ARBA00022598"/>
    </source>
</evidence>
<evidence type="ECO:0000256" key="5">
    <source>
        <dbReference type="ARBA" id="ARBA00022741"/>
    </source>
</evidence>
<comment type="subcellular location">
    <subcellularLocation>
        <location evidence="1 7 8">Cytoplasm</location>
    </subcellularLocation>
</comment>
<evidence type="ECO:0000256" key="3">
    <source>
        <dbReference type="ARBA" id="ARBA00022490"/>
    </source>
</evidence>
<keyword evidence="12" id="KW-1185">Reference proteome</keyword>
<dbReference type="Gene3D" id="3.90.190.20">
    <property type="entry name" value="Mur ligase, C-terminal domain"/>
    <property type="match status" value="1"/>
</dbReference>
<dbReference type="InterPro" id="IPR004101">
    <property type="entry name" value="Mur_ligase_C"/>
</dbReference>
<evidence type="ECO:0000259" key="9">
    <source>
        <dbReference type="Pfam" id="PF02875"/>
    </source>
</evidence>
<reference evidence="11" key="1">
    <citation type="submission" date="2011-01" db="EMBL/GenBank/DDBJ databases">
        <authorList>
            <person name="Muzny D."/>
            <person name="Qin X."/>
            <person name="Buhay C."/>
            <person name="Dugan-Rocha S."/>
            <person name="Ding Y."/>
            <person name="Chen G."/>
            <person name="Hawes A."/>
            <person name="Holder M."/>
            <person name="Jhangiani S."/>
            <person name="Johnson A."/>
            <person name="Khan Z."/>
            <person name="Li Z."/>
            <person name="Liu W."/>
            <person name="Liu X."/>
            <person name="Perez L."/>
            <person name="Shen H."/>
            <person name="Wang Q."/>
            <person name="Watt J."/>
            <person name="Xi L."/>
            <person name="Xin Y."/>
            <person name="Zhou J."/>
            <person name="Deng J."/>
            <person name="Jiang H."/>
            <person name="Liu Y."/>
            <person name="Qu J."/>
            <person name="Song X.-Z."/>
            <person name="Zhang L."/>
            <person name="Villasana D."/>
            <person name="Johnson A."/>
            <person name="Liu J."/>
            <person name="Liyanage D."/>
            <person name="Lorensuhewa L."/>
            <person name="Robinson T."/>
            <person name="Song A."/>
            <person name="Song B.-B."/>
            <person name="Dinh H."/>
            <person name="Thornton R."/>
            <person name="Coyle M."/>
            <person name="Francisco L."/>
            <person name="Jackson L."/>
            <person name="Javaid M."/>
            <person name="Korchina V."/>
            <person name="Kovar C."/>
            <person name="Mata R."/>
            <person name="Mathew T."/>
            <person name="Ngo R."/>
            <person name="Nguyen L."/>
            <person name="Nguyen N."/>
            <person name="Okwuonu G."/>
            <person name="Ongeri F."/>
            <person name="Pham C."/>
            <person name="Simmons D."/>
            <person name="Wilczek-Boney K."/>
            <person name="Hale W."/>
            <person name="Jakkamsetti A."/>
            <person name="Pham P."/>
            <person name="Ruth R."/>
            <person name="San Lucas F."/>
            <person name="Warren J."/>
            <person name="Zhang J."/>
            <person name="Zhao Z."/>
            <person name="Zhou C."/>
            <person name="Zhu D."/>
            <person name="Lee S."/>
            <person name="Bess C."/>
            <person name="Blankenburg K."/>
            <person name="Forbes L."/>
            <person name="Fu Q."/>
            <person name="Gubbala S."/>
            <person name="Hirani K."/>
            <person name="Jayaseelan J.C."/>
            <person name="Lara F."/>
            <person name="Munidasa M."/>
            <person name="Palculict T."/>
            <person name="Patil S."/>
            <person name="Pu L.-L."/>
            <person name="Saada N."/>
            <person name="Tang L."/>
            <person name="Weissenberger G."/>
            <person name="Zhu Y."/>
            <person name="Hemphill L."/>
            <person name="Shang Y."/>
            <person name="Youmans B."/>
            <person name="Ayvaz T."/>
            <person name="Ross M."/>
            <person name="Santibanez J."/>
            <person name="Aqrawi P."/>
            <person name="Gross S."/>
            <person name="Joshi V."/>
            <person name="Fowler G."/>
            <person name="Nazareth L."/>
            <person name="Reid J."/>
            <person name="Worley K."/>
            <person name="Petrosino J."/>
            <person name="Highlander S."/>
            <person name="Gibbs R."/>
        </authorList>
    </citation>
    <scope>NUCLEOTIDE SEQUENCE [LARGE SCALE GENOMIC DNA]</scope>
    <source>
        <strain evidence="11">ATCC 33269</strain>
    </source>
</reference>
<dbReference type="InterPro" id="IPR005762">
    <property type="entry name" value="MurD"/>
</dbReference>
<dbReference type="PANTHER" id="PTHR43692">
    <property type="entry name" value="UDP-N-ACETYLMURAMOYLALANINE--D-GLUTAMATE LIGASE"/>
    <property type="match status" value="1"/>
</dbReference>
<dbReference type="InterPro" id="IPR036615">
    <property type="entry name" value="Mur_ligase_C_dom_sf"/>
</dbReference>
<comment type="pathway">
    <text evidence="2 7 8">Cell wall biogenesis; peptidoglycan biosynthesis.</text>
</comment>
<dbReference type="InterPro" id="IPR036565">
    <property type="entry name" value="Mur-like_cat_sf"/>
</dbReference>
<accession>E7RND4</accession>
<organism evidence="11 12">
    <name type="scientific">Hoylesella oralis ATCC 33269</name>
    <dbReference type="NCBI Taxonomy" id="873533"/>
    <lineage>
        <taxon>Bacteria</taxon>
        <taxon>Pseudomonadati</taxon>
        <taxon>Bacteroidota</taxon>
        <taxon>Bacteroidia</taxon>
        <taxon>Bacteroidales</taxon>
        <taxon>Prevotellaceae</taxon>
        <taxon>Hoylesella</taxon>
    </lineage>
</organism>
<feature type="binding site" evidence="7">
    <location>
        <begin position="109"/>
        <end position="115"/>
    </location>
    <ligand>
        <name>ATP</name>
        <dbReference type="ChEBI" id="CHEBI:30616"/>
    </ligand>
</feature>
<dbReference type="eggNOG" id="COG0771">
    <property type="taxonomic scope" value="Bacteria"/>
</dbReference>
<dbReference type="AlphaFoldDB" id="E7RND4"/>
<dbReference type="Gene3D" id="3.40.1190.10">
    <property type="entry name" value="Mur-like, catalytic domain"/>
    <property type="match status" value="1"/>
</dbReference>
<dbReference type="SUPFAM" id="SSF51984">
    <property type="entry name" value="MurCD N-terminal domain"/>
    <property type="match status" value="1"/>
</dbReference>
<keyword evidence="7 8" id="KW-0573">Peptidoglycan synthesis</keyword>
<comment type="function">
    <text evidence="7 8">Cell wall formation. Catalyzes the addition of glutamate to the nucleotide precursor UDP-N-acetylmuramoyl-L-alanine (UMA).</text>
</comment>
<feature type="domain" description="Mur ligase C-terminal" evidence="9">
    <location>
        <begin position="307"/>
        <end position="419"/>
    </location>
</feature>
<keyword evidence="3 7" id="KW-0963">Cytoplasm</keyword>
<evidence type="ECO:0000256" key="1">
    <source>
        <dbReference type="ARBA" id="ARBA00004496"/>
    </source>
</evidence>
<name>E7RND4_9BACT</name>
<dbReference type="UniPathway" id="UPA00219"/>
<keyword evidence="4 7" id="KW-0436">Ligase</keyword>
<dbReference type="GO" id="GO:0005737">
    <property type="term" value="C:cytoplasm"/>
    <property type="evidence" value="ECO:0007669"/>
    <property type="project" value="UniProtKB-SubCell"/>
</dbReference>
<evidence type="ECO:0000259" key="10">
    <source>
        <dbReference type="Pfam" id="PF08245"/>
    </source>
</evidence>
<comment type="similarity">
    <text evidence="7">Belongs to the MurCDEF family.</text>
</comment>
<keyword evidence="7 8" id="KW-0133">Cell shape</keyword>
<evidence type="ECO:0000256" key="6">
    <source>
        <dbReference type="ARBA" id="ARBA00022840"/>
    </source>
</evidence>
<dbReference type="HOGENOM" id="CLU_032540_0_0_10"/>
<keyword evidence="7 8" id="KW-0961">Cell wall biogenesis/degradation</keyword>
<dbReference type="EMBL" id="AEPE02000002">
    <property type="protein sequence ID" value="EFZ38265.1"/>
    <property type="molecule type" value="Genomic_DNA"/>
</dbReference>
<feature type="domain" description="Mur ligase central" evidence="10">
    <location>
        <begin position="107"/>
        <end position="283"/>
    </location>
</feature>
<dbReference type="Pfam" id="PF02875">
    <property type="entry name" value="Mur_ligase_C"/>
    <property type="match status" value="1"/>
</dbReference>
<dbReference type="PANTHER" id="PTHR43692:SF1">
    <property type="entry name" value="UDP-N-ACETYLMURAMOYLALANINE--D-GLUTAMATE LIGASE"/>
    <property type="match status" value="1"/>
</dbReference>
<keyword evidence="7 8" id="KW-0132">Cell division</keyword>
<dbReference type="GO" id="GO:0005524">
    <property type="term" value="F:ATP binding"/>
    <property type="evidence" value="ECO:0007669"/>
    <property type="project" value="UniProtKB-UniRule"/>
</dbReference>